<sequence>RQLMQSRVRWASESTSSTMRDLPDVVSIRVEDPDGRTAEPEESDDEEYSEMDLSEEQTEWEYASSEGDRPKGAMQKLWHWVRERKRDTMRKWRSSGAPMNSANGASDTTLNRAGRESKKKKKTSVPDTSFLHVPHAPSTSSLPPTMEETARKVSDYEDFFKESEPVISLHRRHSNRTSTNNPVLPPDVEDPNGTTQWLEQRENHREARKTPNASPLPPRSPRMIRFNIPEVQVSNEDDERCQLLSAAPAQTVRQRSTSPQPPAEIEWSSAPRSASANDSAGTSNGMMKATLQTVSLESDEILCPVQRTGSERPRRPSQALTMARRQSTIQTAQLMSGRRNSTTIIPLTFPQIHLIRTLWRQIYMTKGPTVIGTTLFHRLCFKSPEVKDQIRAAPLPAQFNNHDEFVKAHCKAVAELVDQVVENLDSLDNMSEELMRIGRVHAKMTRGGVTGKLWNLVAETFIDCTLEWGDKRCRSETVRKAWALIIAFMVEKIKLGHHEQRKLMLSSRASVGQLEGISRFQDLSLGNSQF</sequence>
<feature type="compositionally biased region" description="Basic and acidic residues" evidence="4">
    <location>
        <begin position="199"/>
        <end position="209"/>
    </location>
</feature>
<feature type="domain" description="Globin" evidence="5">
    <location>
        <begin position="346"/>
        <end position="498"/>
    </location>
</feature>
<proteinExistence type="predicted"/>
<evidence type="ECO:0000313" key="6">
    <source>
        <dbReference type="EMBL" id="GMS99740.1"/>
    </source>
</evidence>
<dbReference type="GO" id="GO:0019825">
    <property type="term" value="F:oxygen binding"/>
    <property type="evidence" value="ECO:0007669"/>
    <property type="project" value="InterPro"/>
</dbReference>
<organism evidence="6 7">
    <name type="scientific">Pristionchus entomophagus</name>
    <dbReference type="NCBI Taxonomy" id="358040"/>
    <lineage>
        <taxon>Eukaryota</taxon>
        <taxon>Metazoa</taxon>
        <taxon>Ecdysozoa</taxon>
        <taxon>Nematoda</taxon>
        <taxon>Chromadorea</taxon>
        <taxon>Rhabditida</taxon>
        <taxon>Rhabditina</taxon>
        <taxon>Diplogasteromorpha</taxon>
        <taxon>Diplogasteroidea</taxon>
        <taxon>Neodiplogasteridae</taxon>
        <taxon>Pristionchus</taxon>
    </lineage>
</organism>
<reference evidence="6" key="1">
    <citation type="submission" date="2023-10" db="EMBL/GenBank/DDBJ databases">
        <title>Genome assembly of Pristionchus species.</title>
        <authorList>
            <person name="Yoshida K."/>
            <person name="Sommer R.J."/>
        </authorList>
    </citation>
    <scope>NUCLEOTIDE SEQUENCE</scope>
    <source>
        <strain evidence="6">RS0144</strain>
    </source>
</reference>
<dbReference type="PANTHER" id="PTHR46458">
    <property type="entry name" value="BLR2807 PROTEIN"/>
    <property type="match status" value="1"/>
</dbReference>
<feature type="compositionally biased region" description="Basic and acidic residues" evidence="4">
    <location>
        <begin position="29"/>
        <end position="39"/>
    </location>
</feature>
<evidence type="ECO:0000256" key="4">
    <source>
        <dbReference type="SAM" id="MobiDB-lite"/>
    </source>
</evidence>
<evidence type="ECO:0000256" key="3">
    <source>
        <dbReference type="ARBA" id="ARBA00023004"/>
    </source>
</evidence>
<feature type="non-terminal residue" evidence="6">
    <location>
        <position position="1"/>
    </location>
</feature>
<feature type="region of interest" description="Disordered" evidence="4">
    <location>
        <begin position="246"/>
        <end position="284"/>
    </location>
</feature>
<dbReference type="PANTHER" id="PTHR46458:SF7">
    <property type="entry name" value="GLOBIN DOMAIN-CONTAINING PROTEIN"/>
    <property type="match status" value="1"/>
</dbReference>
<gene>
    <name evidence="6" type="ORF">PENTCL1PPCAC_21915</name>
</gene>
<keyword evidence="1" id="KW-0349">Heme</keyword>
<evidence type="ECO:0000313" key="7">
    <source>
        <dbReference type="Proteomes" id="UP001432027"/>
    </source>
</evidence>
<dbReference type="EMBL" id="BTSX01000005">
    <property type="protein sequence ID" value="GMS99740.1"/>
    <property type="molecule type" value="Genomic_DNA"/>
</dbReference>
<feature type="compositionally biased region" description="Polar residues" evidence="4">
    <location>
        <begin position="270"/>
        <end position="284"/>
    </location>
</feature>
<dbReference type="InterPro" id="IPR009050">
    <property type="entry name" value="Globin-like_sf"/>
</dbReference>
<comment type="caution">
    <text evidence="6">The sequence shown here is derived from an EMBL/GenBank/DDBJ whole genome shotgun (WGS) entry which is preliminary data.</text>
</comment>
<accession>A0AAV5TYX2</accession>
<dbReference type="Pfam" id="PF00042">
    <property type="entry name" value="Globin"/>
    <property type="match status" value="1"/>
</dbReference>
<dbReference type="Proteomes" id="UP001432027">
    <property type="component" value="Unassembled WGS sequence"/>
</dbReference>
<dbReference type="InterPro" id="IPR044399">
    <property type="entry name" value="Mb-like_M"/>
</dbReference>
<dbReference type="GO" id="GO:0046872">
    <property type="term" value="F:metal ion binding"/>
    <property type="evidence" value="ECO:0007669"/>
    <property type="project" value="UniProtKB-KW"/>
</dbReference>
<feature type="region of interest" description="Disordered" evidence="4">
    <location>
        <begin position="89"/>
        <end position="150"/>
    </location>
</feature>
<evidence type="ECO:0000256" key="1">
    <source>
        <dbReference type="ARBA" id="ARBA00022617"/>
    </source>
</evidence>
<keyword evidence="7" id="KW-1185">Reference proteome</keyword>
<dbReference type="InterPro" id="IPR050532">
    <property type="entry name" value="Globin-like_OT"/>
</dbReference>
<keyword evidence="2" id="KW-0479">Metal-binding</keyword>
<dbReference type="PROSITE" id="PS01033">
    <property type="entry name" value="GLOBIN"/>
    <property type="match status" value="1"/>
</dbReference>
<dbReference type="InterPro" id="IPR012292">
    <property type="entry name" value="Globin/Proto"/>
</dbReference>
<keyword evidence="3" id="KW-0408">Iron</keyword>
<dbReference type="GO" id="GO:0020037">
    <property type="term" value="F:heme binding"/>
    <property type="evidence" value="ECO:0007669"/>
    <property type="project" value="InterPro"/>
</dbReference>
<dbReference type="CDD" id="cd01040">
    <property type="entry name" value="Mb-like"/>
    <property type="match status" value="1"/>
</dbReference>
<protein>
    <recommendedName>
        <fullName evidence="5">Globin domain-containing protein</fullName>
    </recommendedName>
</protein>
<dbReference type="InterPro" id="IPR000971">
    <property type="entry name" value="Globin"/>
</dbReference>
<name>A0AAV5TYX2_9BILA</name>
<feature type="region of interest" description="Disordered" evidence="4">
    <location>
        <begin position="171"/>
        <end position="222"/>
    </location>
</feature>
<dbReference type="Gene3D" id="1.10.490.10">
    <property type="entry name" value="Globins"/>
    <property type="match status" value="1"/>
</dbReference>
<feature type="compositionally biased region" description="Polar residues" evidence="4">
    <location>
        <begin position="97"/>
        <end position="111"/>
    </location>
</feature>
<feature type="compositionally biased region" description="Acidic residues" evidence="4">
    <location>
        <begin position="40"/>
        <end position="59"/>
    </location>
</feature>
<evidence type="ECO:0000259" key="5">
    <source>
        <dbReference type="PROSITE" id="PS01033"/>
    </source>
</evidence>
<dbReference type="AlphaFoldDB" id="A0AAV5TYX2"/>
<feature type="region of interest" description="Disordered" evidence="4">
    <location>
        <begin position="1"/>
        <end position="76"/>
    </location>
</feature>
<evidence type="ECO:0000256" key="2">
    <source>
        <dbReference type="ARBA" id="ARBA00022723"/>
    </source>
</evidence>
<dbReference type="SUPFAM" id="SSF46458">
    <property type="entry name" value="Globin-like"/>
    <property type="match status" value="1"/>
</dbReference>